<protein>
    <submittedName>
        <fullName evidence="2">Uncharacterized protein</fullName>
    </submittedName>
</protein>
<dbReference type="InterPro" id="IPR021109">
    <property type="entry name" value="Peptidase_aspartic_dom_sf"/>
</dbReference>
<evidence type="ECO:0000313" key="1">
    <source>
        <dbReference type="Proteomes" id="UP001652660"/>
    </source>
</evidence>
<sequence>MKVLEVKAYVPPIPFLQRLKKKAMDEQYQKFVELLKKLQVNMFFFEILADIPACAKFLKEIVSNKKKLEDFAEVSLTEECSAVPQNGFPIKMKDPESFNVPCQFEHIIVDKCLCDRGYSVNLISLSFFRKLKFANLGPIQVILQLADRSVYYPIGIVDDLLVKVGKFYFPTDLLVLDMEEDICMPIILGRGVLATEEANIDLLEGKLILSIGKEKEEFNVFELL</sequence>
<dbReference type="Proteomes" id="UP001652660">
    <property type="component" value="Chromosome 5c"/>
</dbReference>
<gene>
    <name evidence="2" type="primary">LOC113690698</name>
</gene>
<organism evidence="1 2">
    <name type="scientific">Coffea arabica</name>
    <name type="common">Arabian coffee</name>
    <dbReference type="NCBI Taxonomy" id="13443"/>
    <lineage>
        <taxon>Eukaryota</taxon>
        <taxon>Viridiplantae</taxon>
        <taxon>Streptophyta</taxon>
        <taxon>Embryophyta</taxon>
        <taxon>Tracheophyta</taxon>
        <taxon>Spermatophyta</taxon>
        <taxon>Magnoliopsida</taxon>
        <taxon>eudicotyledons</taxon>
        <taxon>Gunneridae</taxon>
        <taxon>Pentapetalae</taxon>
        <taxon>asterids</taxon>
        <taxon>lamiids</taxon>
        <taxon>Gentianales</taxon>
        <taxon>Rubiaceae</taxon>
        <taxon>Ixoroideae</taxon>
        <taxon>Gardenieae complex</taxon>
        <taxon>Bertiereae - Coffeeae clade</taxon>
        <taxon>Coffeeae</taxon>
        <taxon>Coffea</taxon>
    </lineage>
</organism>
<dbReference type="PANTHER" id="PTHR33067">
    <property type="entry name" value="RNA-DIRECTED DNA POLYMERASE-RELATED"/>
    <property type="match status" value="1"/>
</dbReference>
<dbReference type="CDD" id="cd00303">
    <property type="entry name" value="retropepsin_like"/>
    <property type="match status" value="1"/>
</dbReference>
<keyword evidence="1" id="KW-1185">Reference proteome</keyword>
<accession>A0A6P6SE92</accession>
<dbReference type="PANTHER" id="PTHR33067:SF9">
    <property type="entry name" value="RNA-DIRECTED DNA POLYMERASE"/>
    <property type="match status" value="1"/>
</dbReference>
<dbReference type="Gene3D" id="2.40.70.10">
    <property type="entry name" value="Acid Proteases"/>
    <property type="match status" value="1"/>
</dbReference>
<name>A0A6P6SE92_COFAR</name>
<dbReference type="GeneID" id="113690698"/>
<proteinExistence type="predicted"/>
<dbReference type="OrthoDB" id="1934381at2759"/>
<dbReference type="AlphaFoldDB" id="A0A6P6SE92"/>
<reference evidence="2" key="2">
    <citation type="submission" date="2025-08" db="UniProtKB">
        <authorList>
            <consortium name="RefSeq"/>
        </authorList>
    </citation>
    <scope>IDENTIFICATION</scope>
    <source>
        <tissue evidence="2">Leaves</tissue>
    </source>
</reference>
<reference evidence="1" key="1">
    <citation type="journal article" date="2025" name="Foods">
        <title>Unveiling the Microbial Signatures of Arabica Coffee Cherries: Insights into Ripeness Specific Diversity, Functional Traits, and Implications for Quality and Safety.</title>
        <authorList>
            <consortium name="RefSeq"/>
            <person name="Tenea G.N."/>
            <person name="Cifuentes V."/>
            <person name="Reyes P."/>
            <person name="Cevallos-Vallejos M."/>
        </authorList>
    </citation>
    <scope>NUCLEOTIDE SEQUENCE [LARGE SCALE GENOMIC DNA]</scope>
</reference>
<dbReference type="RefSeq" id="XP_027064498.1">
    <property type="nucleotide sequence ID" value="XM_027208697.1"/>
</dbReference>
<evidence type="ECO:0000313" key="2">
    <source>
        <dbReference type="RefSeq" id="XP_027064498.1"/>
    </source>
</evidence>